<gene>
    <name evidence="6" type="ORF">HTY61_11810</name>
</gene>
<evidence type="ECO:0000259" key="4">
    <source>
        <dbReference type="PROSITE" id="PS51077"/>
    </source>
</evidence>
<dbReference type="Proteomes" id="UP000509367">
    <property type="component" value="Chromosome"/>
</dbReference>
<keyword evidence="3" id="KW-0804">Transcription</keyword>
<dbReference type="PANTHER" id="PTHR30136:SF7">
    <property type="entry name" value="HTH-TYPE TRANSCRIPTIONAL REGULATOR KDGR-RELATED"/>
    <property type="match status" value="1"/>
</dbReference>
<dbReference type="Gene3D" id="1.10.10.10">
    <property type="entry name" value="Winged helix-like DNA-binding domain superfamily/Winged helix DNA-binding domain"/>
    <property type="match status" value="1"/>
</dbReference>
<sequence>MTVSRKESDEGANKYTAPALSKGLDILELLASRAEGMRKSDIAKSLDRSISEIFRMLAVLNEREYVSFDPATERYSLTTKLFEIAHRHPPVRRLSSIAIDTMRKLALDVNQSVHLAILHGDDILIIAQVDAPGNNVTSVRLGARVPITITASGAVLFSSLPPKEREKLLDRTRQKEPELVDTFRRNVENFEKLGWCESVSEVIEGVHNMSVPVRDYSGTIVAALTIPFINRLRTDHFLPIGDTRARLIEAGRTISELLGSRASAAGSADSP</sequence>
<dbReference type="RefSeq" id="WP_175276980.1">
    <property type="nucleotide sequence ID" value="NZ_CP054836.1"/>
</dbReference>
<evidence type="ECO:0000256" key="1">
    <source>
        <dbReference type="ARBA" id="ARBA00023015"/>
    </source>
</evidence>
<dbReference type="GO" id="GO:0045892">
    <property type="term" value="P:negative regulation of DNA-templated transcription"/>
    <property type="evidence" value="ECO:0007669"/>
    <property type="project" value="TreeGrafter"/>
</dbReference>
<keyword evidence="2" id="KW-0238">DNA-binding</keyword>
<name>A0A6N1VEI1_9HYPH</name>
<proteinExistence type="predicted"/>
<dbReference type="InterPro" id="IPR050707">
    <property type="entry name" value="HTH_MetabolicPath_Reg"/>
</dbReference>
<dbReference type="InterPro" id="IPR036390">
    <property type="entry name" value="WH_DNA-bd_sf"/>
</dbReference>
<organism evidence="6 7">
    <name type="scientific">Oricola thermophila</name>
    <dbReference type="NCBI Taxonomy" id="2742145"/>
    <lineage>
        <taxon>Bacteria</taxon>
        <taxon>Pseudomonadati</taxon>
        <taxon>Pseudomonadota</taxon>
        <taxon>Alphaproteobacteria</taxon>
        <taxon>Hyphomicrobiales</taxon>
        <taxon>Ahrensiaceae</taxon>
        <taxon>Oricola</taxon>
    </lineage>
</organism>
<accession>A0A6N1VEI1</accession>
<dbReference type="Pfam" id="PF09339">
    <property type="entry name" value="HTH_IclR"/>
    <property type="match status" value="1"/>
</dbReference>
<dbReference type="InterPro" id="IPR014757">
    <property type="entry name" value="Tscrpt_reg_IclR_C"/>
</dbReference>
<dbReference type="Pfam" id="PF01614">
    <property type="entry name" value="IclR_C"/>
    <property type="match status" value="1"/>
</dbReference>
<keyword evidence="1" id="KW-0805">Transcription regulation</keyword>
<dbReference type="GO" id="GO:0003677">
    <property type="term" value="F:DNA binding"/>
    <property type="evidence" value="ECO:0007669"/>
    <property type="project" value="UniProtKB-KW"/>
</dbReference>
<evidence type="ECO:0000256" key="3">
    <source>
        <dbReference type="ARBA" id="ARBA00023163"/>
    </source>
</evidence>
<evidence type="ECO:0000313" key="6">
    <source>
        <dbReference type="EMBL" id="QKV19088.1"/>
    </source>
</evidence>
<evidence type="ECO:0000256" key="2">
    <source>
        <dbReference type="ARBA" id="ARBA00023125"/>
    </source>
</evidence>
<dbReference type="InterPro" id="IPR005471">
    <property type="entry name" value="Tscrpt_reg_IclR_N"/>
</dbReference>
<dbReference type="KEGG" id="orm:HTY61_11810"/>
<dbReference type="PROSITE" id="PS51077">
    <property type="entry name" value="HTH_ICLR"/>
    <property type="match status" value="1"/>
</dbReference>
<dbReference type="PANTHER" id="PTHR30136">
    <property type="entry name" value="HELIX-TURN-HELIX TRANSCRIPTIONAL REGULATOR, ICLR FAMILY"/>
    <property type="match status" value="1"/>
</dbReference>
<dbReference type="GO" id="GO:0003700">
    <property type="term" value="F:DNA-binding transcription factor activity"/>
    <property type="evidence" value="ECO:0007669"/>
    <property type="project" value="TreeGrafter"/>
</dbReference>
<keyword evidence="7" id="KW-1185">Reference proteome</keyword>
<dbReference type="EMBL" id="CP054836">
    <property type="protein sequence ID" value="QKV19088.1"/>
    <property type="molecule type" value="Genomic_DNA"/>
</dbReference>
<dbReference type="InterPro" id="IPR029016">
    <property type="entry name" value="GAF-like_dom_sf"/>
</dbReference>
<dbReference type="SUPFAM" id="SSF55781">
    <property type="entry name" value="GAF domain-like"/>
    <property type="match status" value="1"/>
</dbReference>
<dbReference type="Gene3D" id="3.30.450.40">
    <property type="match status" value="1"/>
</dbReference>
<reference evidence="6 7" key="1">
    <citation type="submission" date="2020-06" db="EMBL/GenBank/DDBJ databases">
        <title>Oricola thermophila sp. nov. isolated from a tidal sediments.</title>
        <authorList>
            <person name="Kwon K.K."/>
            <person name="Yang S.-H."/>
            <person name="Park M.-J."/>
        </authorList>
    </citation>
    <scope>NUCLEOTIDE SEQUENCE [LARGE SCALE GENOMIC DNA]</scope>
    <source>
        <strain evidence="6 7">MEBiC13590</strain>
    </source>
</reference>
<feature type="domain" description="HTH iclR-type" evidence="4">
    <location>
        <begin position="17"/>
        <end position="79"/>
    </location>
</feature>
<evidence type="ECO:0000259" key="5">
    <source>
        <dbReference type="PROSITE" id="PS51078"/>
    </source>
</evidence>
<dbReference type="InterPro" id="IPR036388">
    <property type="entry name" value="WH-like_DNA-bd_sf"/>
</dbReference>
<dbReference type="PROSITE" id="PS51078">
    <property type="entry name" value="ICLR_ED"/>
    <property type="match status" value="1"/>
</dbReference>
<dbReference type="SUPFAM" id="SSF46785">
    <property type="entry name" value="Winged helix' DNA-binding domain"/>
    <property type="match status" value="1"/>
</dbReference>
<protein>
    <submittedName>
        <fullName evidence="6">IclR family transcriptional regulator</fullName>
    </submittedName>
</protein>
<feature type="domain" description="IclR-ED" evidence="5">
    <location>
        <begin position="80"/>
        <end position="260"/>
    </location>
</feature>
<dbReference type="SMART" id="SM00346">
    <property type="entry name" value="HTH_ICLR"/>
    <property type="match status" value="1"/>
</dbReference>
<evidence type="ECO:0000313" key="7">
    <source>
        <dbReference type="Proteomes" id="UP000509367"/>
    </source>
</evidence>
<dbReference type="AlphaFoldDB" id="A0A6N1VEI1"/>